<evidence type="ECO:0000313" key="2">
    <source>
        <dbReference type="Proteomes" id="UP001385951"/>
    </source>
</evidence>
<dbReference type="Gene3D" id="1.10.630.10">
    <property type="entry name" value="Cytochrome P450"/>
    <property type="match status" value="1"/>
</dbReference>
<dbReference type="Pfam" id="PF00067">
    <property type="entry name" value="p450"/>
    <property type="match status" value="1"/>
</dbReference>
<dbReference type="GO" id="GO:0020037">
    <property type="term" value="F:heme binding"/>
    <property type="evidence" value="ECO:0007669"/>
    <property type="project" value="InterPro"/>
</dbReference>
<dbReference type="InterPro" id="IPR036396">
    <property type="entry name" value="Cyt_P450_sf"/>
</dbReference>
<reference evidence="1 2" key="1">
    <citation type="submission" date="2022-09" db="EMBL/GenBank/DDBJ databases">
        <authorList>
            <person name="Palmer J.M."/>
        </authorList>
    </citation>
    <scope>NUCLEOTIDE SEQUENCE [LARGE SCALE GENOMIC DNA]</scope>
    <source>
        <strain evidence="1 2">DSM 7382</strain>
    </source>
</reference>
<dbReference type="GO" id="GO:0004497">
    <property type="term" value="F:monooxygenase activity"/>
    <property type="evidence" value="ECO:0007669"/>
    <property type="project" value="InterPro"/>
</dbReference>
<comment type="caution">
    <text evidence="1">The sequence shown here is derived from an EMBL/GenBank/DDBJ whole genome shotgun (WGS) entry which is preliminary data.</text>
</comment>
<dbReference type="AlphaFoldDB" id="A0AAW0FMZ9"/>
<sequence>MALLLWASLGALGLALWKLIPALLRPFRSPVRSLPGPPSPSWLWGQSKKIFAAENSVLHQEWIEKYGNVLTYTGFLNINRLYTHDMRALNHVLTHSADFQKPEETRTFLTRLLGAGVLVTEGDQHRQQRRVMVRLLSLHVRVALKRLNCGVG</sequence>
<protein>
    <submittedName>
        <fullName evidence="1">Uncharacterized protein</fullName>
    </submittedName>
</protein>
<name>A0AAW0FMZ9_9APHY</name>
<dbReference type="GO" id="GO:0016705">
    <property type="term" value="F:oxidoreductase activity, acting on paired donors, with incorporation or reduction of molecular oxygen"/>
    <property type="evidence" value="ECO:0007669"/>
    <property type="project" value="InterPro"/>
</dbReference>
<organism evidence="1 2">
    <name type="scientific">Cerrena zonata</name>
    <dbReference type="NCBI Taxonomy" id="2478898"/>
    <lineage>
        <taxon>Eukaryota</taxon>
        <taxon>Fungi</taxon>
        <taxon>Dikarya</taxon>
        <taxon>Basidiomycota</taxon>
        <taxon>Agaricomycotina</taxon>
        <taxon>Agaricomycetes</taxon>
        <taxon>Polyporales</taxon>
        <taxon>Cerrenaceae</taxon>
        <taxon>Cerrena</taxon>
    </lineage>
</organism>
<accession>A0AAW0FMZ9</accession>
<proteinExistence type="predicted"/>
<dbReference type="EMBL" id="JASBNA010000078">
    <property type="protein sequence ID" value="KAK7678025.1"/>
    <property type="molecule type" value="Genomic_DNA"/>
</dbReference>
<dbReference type="GO" id="GO:0005506">
    <property type="term" value="F:iron ion binding"/>
    <property type="evidence" value="ECO:0007669"/>
    <property type="project" value="InterPro"/>
</dbReference>
<evidence type="ECO:0000313" key="1">
    <source>
        <dbReference type="EMBL" id="KAK7678025.1"/>
    </source>
</evidence>
<dbReference type="SUPFAM" id="SSF48264">
    <property type="entry name" value="Cytochrome P450"/>
    <property type="match status" value="1"/>
</dbReference>
<dbReference type="InterPro" id="IPR001128">
    <property type="entry name" value="Cyt_P450"/>
</dbReference>
<gene>
    <name evidence="1" type="ORF">QCA50_018965</name>
</gene>
<keyword evidence="2" id="KW-1185">Reference proteome</keyword>
<dbReference type="Proteomes" id="UP001385951">
    <property type="component" value="Unassembled WGS sequence"/>
</dbReference>